<feature type="compositionally biased region" description="Basic and acidic residues" evidence="1">
    <location>
        <begin position="9"/>
        <end position="24"/>
    </location>
</feature>
<evidence type="ECO:0000313" key="3">
    <source>
        <dbReference type="Proteomes" id="UP000019197"/>
    </source>
</evidence>
<reference evidence="2 3" key="1">
    <citation type="submission" date="2013-11" db="EMBL/GenBank/DDBJ databases">
        <title>Draft genome sequence and annotation of the entomopathogenic bacterium, Xenorhabdus cabanillasi strain JM26.</title>
        <authorList>
            <person name="Gualtieri M."/>
            <person name="Ogier J.C."/>
            <person name="Pages S."/>
            <person name="Givaudan A."/>
            <person name="Gaudriault S."/>
        </authorList>
    </citation>
    <scope>NUCLEOTIDE SEQUENCE [LARGE SCALE GENOMIC DNA]</scope>
    <source>
        <strain evidence="2 3">JM26</strain>
    </source>
</reference>
<gene>
    <name evidence="2" type="ORF">XCR1_4190002</name>
</gene>
<comment type="caution">
    <text evidence="2">The sequence shown here is derived from an EMBL/GenBank/DDBJ whole genome shotgun (WGS) entry which is preliminary data.</text>
</comment>
<evidence type="ECO:0000256" key="1">
    <source>
        <dbReference type="SAM" id="MobiDB-lite"/>
    </source>
</evidence>
<dbReference type="Proteomes" id="UP000019197">
    <property type="component" value="Unassembled WGS sequence"/>
</dbReference>
<feature type="region of interest" description="Disordered" evidence="1">
    <location>
        <begin position="1"/>
        <end position="24"/>
    </location>
</feature>
<dbReference type="AlphaFoldDB" id="W1J6Y7"/>
<evidence type="ECO:0000313" key="2">
    <source>
        <dbReference type="EMBL" id="CDL86507.1"/>
    </source>
</evidence>
<organism evidence="2 3">
    <name type="scientific">Xenorhabdus cabanillasii JM26</name>
    <dbReference type="NCBI Taxonomy" id="1427517"/>
    <lineage>
        <taxon>Bacteria</taxon>
        <taxon>Pseudomonadati</taxon>
        <taxon>Pseudomonadota</taxon>
        <taxon>Gammaproteobacteria</taxon>
        <taxon>Enterobacterales</taxon>
        <taxon>Morganellaceae</taxon>
        <taxon>Xenorhabdus</taxon>
    </lineage>
</organism>
<name>W1J6Y7_9GAMM</name>
<accession>W1J6Y7</accession>
<proteinExistence type="predicted"/>
<dbReference type="EMBL" id="CBXE010000356">
    <property type="protein sequence ID" value="CDL86507.1"/>
    <property type="molecule type" value="Genomic_DNA"/>
</dbReference>
<sequence length="68" mass="8099">MAVQSARHFSPERQKIQCKGDERQREGGLKLICRKQQNQGYQDIQGYQDHRLHHQQRLSHSIEHLHAE</sequence>
<protein>
    <submittedName>
        <fullName evidence="2">Uncharacterized protein</fullName>
    </submittedName>
</protein>